<proteinExistence type="predicted"/>
<dbReference type="AlphaFoldDB" id="A0A0C9YSK4"/>
<evidence type="ECO:0000313" key="1">
    <source>
        <dbReference type="EMBL" id="KIK13292.1"/>
    </source>
</evidence>
<dbReference type="EMBL" id="KN834005">
    <property type="protein sequence ID" value="KIK13292.1"/>
    <property type="molecule type" value="Genomic_DNA"/>
</dbReference>
<dbReference type="Proteomes" id="UP000054018">
    <property type="component" value="Unassembled WGS sequence"/>
</dbReference>
<feature type="non-terminal residue" evidence="1">
    <location>
        <position position="1"/>
    </location>
</feature>
<name>A0A0C9YSK4_9AGAM</name>
<protein>
    <submittedName>
        <fullName evidence="1">Uncharacterized protein</fullName>
    </submittedName>
</protein>
<organism evidence="1 2">
    <name type="scientific">Pisolithus microcarpus 441</name>
    <dbReference type="NCBI Taxonomy" id="765257"/>
    <lineage>
        <taxon>Eukaryota</taxon>
        <taxon>Fungi</taxon>
        <taxon>Dikarya</taxon>
        <taxon>Basidiomycota</taxon>
        <taxon>Agaricomycotina</taxon>
        <taxon>Agaricomycetes</taxon>
        <taxon>Agaricomycetidae</taxon>
        <taxon>Boletales</taxon>
        <taxon>Sclerodermatineae</taxon>
        <taxon>Pisolithaceae</taxon>
        <taxon>Pisolithus</taxon>
    </lineage>
</organism>
<keyword evidence="2" id="KW-1185">Reference proteome</keyword>
<evidence type="ECO:0000313" key="2">
    <source>
        <dbReference type="Proteomes" id="UP000054018"/>
    </source>
</evidence>
<dbReference type="HOGENOM" id="CLU_164456_0_0_1"/>
<sequence length="123" mass="13752">SFATTQEIIFLAHQGQSPRGISVNFCTQHSVILLIYSKHHESLQHATGRHPYAIFPTCAWAILPLISTRTARNVKEVNLSLLDMKNNPIPSQSMHTYQKEADKKARVEQNPSLCSRCMGGIGH</sequence>
<accession>A0A0C9YSK4</accession>
<reference evidence="2" key="2">
    <citation type="submission" date="2015-01" db="EMBL/GenBank/DDBJ databases">
        <title>Evolutionary Origins and Diversification of the Mycorrhizal Mutualists.</title>
        <authorList>
            <consortium name="DOE Joint Genome Institute"/>
            <consortium name="Mycorrhizal Genomics Consortium"/>
            <person name="Kohler A."/>
            <person name="Kuo A."/>
            <person name="Nagy L.G."/>
            <person name="Floudas D."/>
            <person name="Copeland A."/>
            <person name="Barry K.W."/>
            <person name="Cichocki N."/>
            <person name="Veneault-Fourrey C."/>
            <person name="LaButti K."/>
            <person name="Lindquist E.A."/>
            <person name="Lipzen A."/>
            <person name="Lundell T."/>
            <person name="Morin E."/>
            <person name="Murat C."/>
            <person name="Riley R."/>
            <person name="Ohm R."/>
            <person name="Sun H."/>
            <person name="Tunlid A."/>
            <person name="Henrissat B."/>
            <person name="Grigoriev I.V."/>
            <person name="Hibbett D.S."/>
            <person name="Martin F."/>
        </authorList>
    </citation>
    <scope>NUCLEOTIDE SEQUENCE [LARGE SCALE GENOMIC DNA]</scope>
    <source>
        <strain evidence="2">441</strain>
    </source>
</reference>
<reference evidence="1 2" key="1">
    <citation type="submission" date="2014-04" db="EMBL/GenBank/DDBJ databases">
        <authorList>
            <consortium name="DOE Joint Genome Institute"/>
            <person name="Kuo A."/>
            <person name="Kohler A."/>
            <person name="Costa M.D."/>
            <person name="Nagy L.G."/>
            <person name="Floudas D."/>
            <person name="Copeland A."/>
            <person name="Barry K.W."/>
            <person name="Cichocki N."/>
            <person name="Veneault-Fourrey C."/>
            <person name="LaButti K."/>
            <person name="Lindquist E.A."/>
            <person name="Lipzen A."/>
            <person name="Lundell T."/>
            <person name="Morin E."/>
            <person name="Murat C."/>
            <person name="Sun H."/>
            <person name="Tunlid A."/>
            <person name="Henrissat B."/>
            <person name="Grigoriev I.V."/>
            <person name="Hibbett D.S."/>
            <person name="Martin F."/>
            <person name="Nordberg H.P."/>
            <person name="Cantor M.N."/>
            <person name="Hua S.X."/>
        </authorList>
    </citation>
    <scope>NUCLEOTIDE SEQUENCE [LARGE SCALE GENOMIC DNA]</scope>
    <source>
        <strain evidence="1 2">441</strain>
    </source>
</reference>
<gene>
    <name evidence="1" type="ORF">PISMIDRAFT_119134</name>
</gene>